<protein>
    <submittedName>
        <fullName evidence="5">Pentatricopeptide repeat-containing family protein</fullName>
    </submittedName>
</protein>
<dbReference type="PANTHER" id="PTHR47926:SF386">
    <property type="entry name" value="PENTATRICOPEPTIDE REPEAT-CONTAINING PROTEIN"/>
    <property type="match status" value="1"/>
</dbReference>
<evidence type="ECO:0000313" key="5">
    <source>
        <dbReference type="EMBL" id="KAJ6969457.1"/>
    </source>
</evidence>
<evidence type="ECO:0000313" key="6">
    <source>
        <dbReference type="Proteomes" id="UP001164929"/>
    </source>
</evidence>
<evidence type="ECO:0000259" key="4">
    <source>
        <dbReference type="Pfam" id="PF14432"/>
    </source>
</evidence>
<dbReference type="AlphaFoldDB" id="A0AAD6PVM3"/>
<dbReference type="PANTHER" id="PTHR47926">
    <property type="entry name" value="PENTATRICOPEPTIDE REPEAT-CONTAINING PROTEIN"/>
    <property type="match status" value="1"/>
</dbReference>
<feature type="repeat" description="PPR" evidence="3">
    <location>
        <begin position="226"/>
        <end position="260"/>
    </location>
</feature>
<dbReference type="InterPro" id="IPR011990">
    <property type="entry name" value="TPR-like_helical_dom_sf"/>
</dbReference>
<accession>A0AAD6PVM3</accession>
<reference evidence="5" key="1">
    <citation type="journal article" date="2023" name="Mol. Ecol. Resour.">
        <title>Chromosome-level genome assembly of a triploid poplar Populus alba 'Berolinensis'.</title>
        <authorList>
            <person name="Chen S."/>
            <person name="Yu Y."/>
            <person name="Wang X."/>
            <person name="Wang S."/>
            <person name="Zhang T."/>
            <person name="Zhou Y."/>
            <person name="He R."/>
            <person name="Meng N."/>
            <person name="Wang Y."/>
            <person name="Liu W."/>
            <person name="Liu Z."/>
            <person name="Liu J."/>
            <person name="Guo Q."/>
            <person name="Huang H."/>
            <person name="Sederoff R.R."/>
            <person name="Wang G."/>
            <person name="Qu G."/>
            <person name="Chen S."/>
        </authorList>
    </citation>
    <scope>NUCLEOTIDE SEQUENCE</scope>
    <source>
        <strain evidence="5">SC-2020</strain>
    </source>
</reference>
<dbReference type="Proteomes" id="UP001164929">
    <property type="component" value="Chromosome 15"/>
</dbReference>
<dbReference type="EMBL" id="JAQIZT010000015">
    <property type="protein sequence ID" value="KAJ6969457.1"/>
    <property type="molecule type" value="Genomic_DNA"/>
</dbReference>
<comment type="similarity">
    <text evidence="1">Belongs to the PPR family. PCMP-H subfamily.</text>
</comment>
<dbReference type="InterPro" id="IPR032867">
    <property type="entry name" value="DYW_dom"/>
</dbReference>
<proteinExistence type="inferred from homology"/>
<keyword evidence="6" id="KW-1185">Reference proteome</keyword>
<dbReference type="Pfam" id="PF01535">
    <property type="entry name" value="PPR"/>
    <property type="match status" value="3"/>
</dbReference>
<dbReference type="InterPro" id="IPR002885">
    <property type="entry name" value="PPR_rpt"/>
</dbReference>
<organism evidence="5 6">
    <name type="scientific">Populus alba x Populus x berolinensis</name>
    <dbReference type="NCBI Taxonomy" id="444605"/>
    <lineage>
        <taxon>Eukaryota</taxon>
        <taxon>Viridiplantae</taxon>
        <taxon>Streptophyta</taxon>
        <taxon>Embryophyta</taxon>
        <taxon>Tracheophyta</taxon>
        <taxon>Spermatophyta</taxon>
        <taxon>Magnoliopsida</taxon>
        <taxon>eudicotyledons</taxon>
        <taxon>Gunneridae</taxon>
        <taxon>Pentapetalae</taxon>
        <taxon>rosids</taxon>
        <taxon>fabids</taxon>
        <taxon>Malpighiales</taxon>
        <taxon>Salicaceae</taxon>
        <taxon>Saliceae</taxon>
        <taxon>Populus</taxon>
    </lineage>
</organism>
<dbReference type="NCBIfam" id="TIGR00756">
    <property type="entry name" value="PPR"/>
    <property type="match status" value="5"/>
</dbReference>
<feature type="repeat" description="PPR" evidence="3">
    <location>
        <begin position="22"/>
        <end position="57"/>
    </location>
</feature>
<dbReference type="GO" id="GO:0003723">
    <property type="term" value="F:RNA binding"/>
    <property type="evidence" value="ECO:0007669"/>
    <property type="project" value="InterPro"/>
</dbReference>
<dbReference type="Pfam" id="PF13041">
    <property type="entry name" value="PPR_2"/>
    <property type="match status" value="2"/>
</dbReference>
<dbReference type="GO" id="GO:0008270">
    <property type="term" value="F:zinc ion binding"/>
    <property type="evidence" value="ECO:0007669"/>
    <property type="project" value="InterPro"/>
</dbReference>
<evidence type="ECO:0000256" key="1">
    <source>
        <dbReference type="ARBA" id="ARBA00006643"/>
    </source>
</evidence>
<dbReference type="PROSITE" id="PS51375">
    <property type="entry name" value="PPR"/>
    <property type="match status" value="5"/>
</dbReference>
<sequence>MYAMCGSPLDSRFVFDTMETKNLIQWNALVSGYTRNGLYGDVVKVFMDLVSDTDFQPDNFTFPSVIKACGGILDVRLGQVIHGMVIKMGLVLDVFVGNALVGMYGKCGVVDEAMKVFDFMPETNLVSWNSMICAFSENGFSRDSFDLLMEMLGEEGLLPDVVTVVTILPVCAGEREVDIGMGIHGLAVKLGLSEEVTVNNAMVYMYSKCGYLNEAQMSFVKNNNKNVVSWNTMISAFSLEGDVNEAFNLLQEMQMQGEEMKANENCPMLLAYAKCGALNSAEKVFHGIGDKTVSSWNALIGGHAQNGDPRKALHLLFQMTYSGQQPDWFTISSLLLACAHLKSLQYGYSQNGLPYESLALFRKSLSEGRQSHKIAMVSVFGACSQLSALRLEKKLMHMEFMDMEKRAIELYERMKKRLVEEGLKYFKEMQNFNVIEPKLEHYACLIDMLGRAGRLDDALRLVNEMPEEADNRIWSSLLSSCRTFGALEIGEKVAKKLLEIRTRQSRELRVTFELDAGCSWIEVGGRVYSFVVGDSLQPKSAEIRVIWRRLEERIIEIGYKPNTSSVLHEVGEEEKIDILRGHSEKLAISFGLLKTTKGRTLRIYKNLRICADCHNAAKLISKAVEREIVVRDNKRCSSFLEMDFVLVVIIGDRAVKKFFH</sequence>
<dbReference type="Pfam" id="PF14432">
    <property type="entry name" value="DYW_deaminase"/>
    <property type="match status" value="1"/>
</dbReference>
<feature type="repeat" description="PPR" evidence="3">
    <location>
        <begin position="93"/>
        <end position="127"/>
    </location>
</feature>
<evidence type="ECO:0000256" key="2">
    <source>
        <dbReference type="ARBA" id="ARBA00022737"/>
    </source>
</evidence>
<gene>
    <name evidence="5" type="ORF">NC653_034094</name>
</gene>
<dbReference type="Pfam" id="PF12854">
    <property type="entry name" value="PPR_1"/>
    <property type="match status" value="1"/>
</dbReference>
<dbReference type="InterPro" id="IPR046960">
    <property type="entry name" value="PPR_At4g14850-like_plant"/>
</dbReference>
<dbReference type="FunFam" id="1.25.40.10:FF:000344">
    <property type="entry name" value="Pentatricopeptide repeat-containing protein"/>
    <property type="match status" value="1"/>
</dbReference>
<feature type="repeat" description="PPR" evidence="3">
    <location>
        <begin position="438"/>
        <end position="468"/>
    </location>
</feature>
<dbReference type="GO" id="GO:0009451">
    <property type="term" value="P:RNA modification"/>
    <property type="evidence" value="ECO:0007669"/>
    <property type="project" value="InterPro"/>
</dbReference>
<name>A0AAD6PVM3_9ROSI</name>
<keyword evidence="2" id="KW-0677">Repeat</keyword>
<feature type="repeat" description="PPR" evidence="3">
    <location>
        <begin position="292"/>
        <end position="326"/>
    </location>
</feature>
<dbReference type="Gene3D" id="1.25.40.10">
    <property type="entry name" value="Tetratricopeptide repeat domain"/>
    <property type="match status" value="5"/>
</dbReference>
<comment type="caution">
    <text evidence="5">The sequence shown here is derived from an EMBL/GenBank/DDBJ whole genome shotgun (WGS) entry which is preliminary data.</text>
</comment>
<evidence type="ECO:0000256" key="3">
    <source>
        <dbReference type="PROSITE-ProRule" id="PRU00708"/>
    </source>
</evidence>
<feature type="domain" description="DYW" evidence="4">
    <location>
        <begin position="558"/>
        <end position="639"/>
    </location>
</feature>